<dbReference type="HOGENOM" id="CLU_2398624_0_0_0"/>
<dbReference type="AlphaFoldDB" id="B9KY86"/>
<keyword evidence="2" id="KW-1185">Reference proteome</keyword>
<reference evidence="1 2" key="1">
    <citation type="journal article" date="2009" name="PLoS ONE">
        <title>Complete genome sequence of the aerobic CO-oxidizing thermophile Thermomicrobium roseum.</title>
        <authorList>
            <person name="Wu D."/>
            <person name="Raymond J."/>
            <person name="Wu M."/>
            <person name="Chatterji S."/>
            <person name="Ren Q."/>
            <person name="Graham J.E."/>
            <person name="Bryant D.A."/>
            <person name="Robb F."/>
            <person name="Colman A."/>
            <person name="Tallon L.J."/>
            <person name="Badger J.H."/>
            <person name="Madupu R."/>
            <person name="Ward N.L."/>
            <person name="Eisen J.A."/>
        </authorList>
    </citation>
    <scope>NUCLEOTIDE SEQUENCE [LARGE SCALE GENOMIC DNA]</scope>
    <source>
        <strain evidence="2">ATCC 27502 / DSM 5159 / P-2</strain>
    </source>
</reference>
<accession>B9KY86</accession>
<proteinExistence type="predicted"/>
<sequence length="93" mass="10458">MSEPEQHELYQLLLAMDVLEELLEDLEESGLTSLEDLASRLASDAEATDLLELIAQLIARGIRTSEDLAGFLSELEQRIEEPEVMDSDWVNPN</sequence>
<organism evidence="1 2">
    <name type="scientific">Thermomicrobium roseum (strain ATCC 27502 / DSM 5159 / P-2)</name>
    <dbReference type="NCBI Taxonomy" id="309801"/>
    <lineage>
        <taxon>Bacteria</taxon>
        <taxon>Pseudomonadati</taxon>
        <taxon>Thermomicrobiota</taxon>
        <taxon>Thermomicrobia</taxon>
        <taxon>Thermomicrobiales</taxon>
        <taxon>Thermomicrobiaceae</taxon>
        <taxon>Thermomicrobium</taxon>
    </lineage>
</organism>
<dbReference type="Proteomes" id="UP000000447">
    <property type="component" value="Chromosome"/>
</dbReference>
<dbReference type="EMBL" id="CP001275">
    <property type="protein sequence ID" value="ACM05254.1"/>
    <property type="molecule type" value="Genomic_DNA"/>
</dbReference>
<gene>
    <name evidence="1" type="ordered locus">trd_0431</name>
</gene>
<name>B9KY86_THERP</name>
<protein>
    <submittedName>
        <fullName evidence="1">Uncharacterized protein</fullName>
    </submittedName>
</protein>
<dbReference type="KEGG" id="tro:trd_0431"/>
<dbReference type="STRING" id="309801.trd_0431"/>
<dbReference type="RefSeq" id="WP_012641836.1">
    <property type="nucleotide sequence ID" value="NC_011959.1"/>
</dbReference>
<evidence type="ECO:0000313" key="1">
    <source>
        <dbReference type="EMBL" id="ACM05254.1"/>
    </source>
</evidence>
<evidence type="ECO:0000313" key="2">
    <source>
        <dbReference type="Proteomes" id="UP000000447"/>
    </source>
</evidence>